<dbReference type="Pfam" id="PF13585">
    <property type="entry name" value="CHU_C"/>
    <property type="match status" value="1"/>
</dbReference>
<keyword evidence="1" id="KW-0732">Signal</keyword>
<keyword evidence="3" id="KW-1185">Reference proteome</keyword>
<protein>
    <submittedName>
        <fullName evidence="2">Gliding motility-associated C-terminal domain-containing protein</fullName>
    </submittedName>
</protein>
<accession>A0A368P3B6</accession>
<gene>
    <name evidence="2" type="ORF">DU428_11365</name>
</gene>
<sequence length="413" mass="45829">MKKSLFQISVVFLFTITSYAQTSNEGMLYVSESTEFSTLEKFDNQLSGEFYNDGDLYIYNHFNNDGIVDFFGTTGLTRFVGSAVQELSGTQSSYLYNVFFNNNSDSVPFKLSGSIDISGVSDFYQGIVDIDNFGGSINFSETGSHTNASDDSHVDGPVYKTGFNSFIYPIGDGGFYRFAGTSDSQAESRYKAKFYFENSNDLYPHTLRAGALDAIDDQEYWVIEKETANLGDVLITLSWRDVTTPEDFITAAGQGAITIVRWDEAANMWVNEGGIVDMDNQTVTTAVSGYGVYTFGALNKGIVLPACGVTVYNAITPNNDGVNDYFFIDTGNMSCARDLHVQIFNRWGVKVFESFDYGVNGDVFDGFSDGRFTLNSSKQLPTGTYYYILDYEYDGDTPSDRYKQAGYLYLSGN</sequence>
<name>A0A368P3B6_9FLAO</name>
<feature type="chain" id="PRO_5016603533" evidence="1">
    <location>
        <begin position="21"/>
        <end position="413"/>
    </location>
</feature>
<dbReference type="OrthoDB" id="1489185at2"/>
<dbReference type="EMBL" id="QPIG01000004">
    <property type="protein sequence ID" value="RCU56933.1"/>
    <property type="molecule type" value="Genomic_DNA"/>
</dbReference>
<dbReference type="Proteomes" id="UP000252249">
    <property type="component" value="Unassembled WGS sequence"/>
</dbReference>
<dbReference type="RefSeq" id="WP_113966409.1">
    <property type="nucleotide sequence ID" value="NZ_JAWVXR010000014.1"/>
</dbReference>
<reference evidence="2 3" key="1">
    <citation type="submission" date="2018-07" db="EMBL/GenBank/DDBJ databases">
        <title>Oceanihabitans testaceum sp. nov., isolated from marine sediment.</title>
        <authorList>
            <person name="Li C.-M."/>
        </authorList>
    </citation>
    <scope>NUCLEOTIDE SEQUENCE [LARGE SCALE GENOMIC DNA]</scope>
    <source>
        <strain evidence="2 3">S9-10</strain>
    </source>
</reference>
<organism evidence="2 3">
    <name type="scientific">Oceanihabitans sediminis</name>
    <dbReference type="NCBI Taxonomy" id="1812012"/>
    <lineage>
        <taxon>Bacteria</taxon>
        <taxon>Pseudomonadati</taxon>
        <taxon>Bacteroidota</taxon>
        <taxon>Flavobacteriia</taxon>
        <taxon>Flavobacteriales</taxon>
        <taxon>Flavobacteriaceae</taxon>
        <taxon>Oceanihabitans</taxon>
    </lineage>
</organism>
<comment type="caution">
    <text evidence="2">The sequence shown here is derived from an EMBL/GenBank/DDBJ whole genome shotgun (WGS) entry which is preliminary data.</text>
</comment>
<evidence type="ECO:0000256" key="1">
    <source>
        <dbReference type="SAM" id="SignalP"/>
    </source>
</evidence>
<proteinExistence type="predicted"/>
<evidence type="ECO:0000313" key="2">
    <source>
        <dbReference type="EMBL" id="RCU56933.1"/>
    </source>
</evidence>
<dbReference type="AlphaFoldDB" id="A0A368P3B6"/>
<evidence type="ECO:0000313" key="3">
    <source>
        <dbReference type="Proteomes" id="UP000252249"/>
    </source>
</evidence>
<feature type="signal peptide" evidence="1">
    <location>
        <begin position="1"/>
        <end position="20"/>
    </location>
</feature>